<dbReference type="InterPro" id="IPR029057">
    <property type="entry name" value="PRTase-like"/>
</dbReference>
<evidence type="ECO:0000256" key="1">
    <source>
        <dbReference type="ARBA" id="ARBA00008007"/>
    </source>
</evidence>
<dbReference type="InterPro" id="IPR000836">
    <property type="entry name" value="PRTase_dom"/>
</dbReference>
<evidence type="ECO:0000313" key="3">
    <source>
        <dbReference type="EMBL" id="SET85408.1"/>
    </source>
</evidence>
<dbReference type="AlphaFoldDB" id="A0A1I0HMU4"/>
<dbReference type="STRING" id="349064.SAMN05660429_02862"/>
<keyword evidence="4" id="KW-1185">Reference proteome</keyword>
<dbReference type="Gene3D" id="3.40.50.2020">
    <property type="match status" value="1"/>
</dbReference>
<comment type="similarity">
    <text evidence="1">Belongs to the ComF/GntX family.</text>
</comment>
<sequence>MARHCMAAIPPDMLQGYVVTSVPLNMHRWSTRGYNQASELAKHLANKLDLPLNNALCYRVKATEQQVGKSGVERRRNLKQAFALARHNNIPMKIILVDDVLTTGTTVDTLAQLLKRAGAKDIIVVTAAIAITGKLPIAPQVSTQGA</sequence>
<proteinExistence type="inferred from homology"/>
<name>A0A1I0HMU4_THASX</name>
<dbReference type="SUPFAM" id="SSF53271">
    <property type="entry name" value="PRTase-like"/>
    <property type="match status" value="1"/>
</dbReference>
<organism evidence="3 4">
    <name type="scientific">Thalassotalea agarivorans</name>
    <name type="common">Thalassomonas agarivorans</name>
    <dbReference type="NCBI Taxonomy" id="349064"/>
    <lineage>
        <taxon>Bacteria</taxon>
        <taxon>Pseudomonadati</taxon>
        <taxon>Pseudomonadota</taxon>
        <taxon>Gammaproteobacteria</taxon>
        <taxon>Alteromonadales</taxon>
        <taxon>Colwelliaceae</taxon>
        <taxon>Thalassotalea</taxon>
    </lineage>
</organism>
<dbReference type="Proteomes" id="UP000199308">
    <property type="component" value="Unassembled WGS sequence"/>
</dbReference>
<dbReference type="CDD" id="cd06223">
    <property type="entry name" value="PRTases_typeI"/>
    <property type="match status" value="1"/>
</dbReference>
<dbReference type="PANTHER" id="PTHR47505">
    <property type="entry name" value="DNA UTILIZATION PROTEIN YHGH"/>
    <property type="match status" value="1"/>
</dbReference>
<reference evidence="3 4" key="1">
    <citation type="submission" date="2016-10" db="EMBL/GenBank/DDBJ databases">
        <authorList>
            <person name="de Groot N.N."/>
        </authorList>
    </citation>
    <scope>NUCLEOTIDE SEQUENCE [LARGE SCALE GENOMIC DNA]</scope>
    <source>
        <strain evidence="3 4">DSM 19706</strain>
    </source>
</reference>
<dbReference type="EMBL" id="FOHK01000017">
    <property type="protein sequence ID" value="SET85408.1"/>
    <property type="molecule type" value="Genomic_DNA"/>
</dbReference>
<evidence type="ECO:0000259" key="2">
    <source>
        <dbReference type="Pfam" id="PF00156"/>
    </source>
</evidence>
<dbReference type="PANTHER" id="PTHR47505:SF1">
    <property type="entry name" value="DNA UTILIZATION PROTEIN YHGH"/>
    <property type="match status" value="1"/>
</dbReference>
<protein>
    <submittedName>
        <fullName evidence="3">ComF family protein</fullName>
    </submittedName>
</protein>
<accession>A0A1I0HMU4</accession>
<evidence type="ECO:0000313" key="4">
    <source>
        <dbReference type="Proteomes" id="UP000199308"/>
    </source>
</evidence>
<dbReference type="Pfam" id="PF00156">
    <property type="entry name" value="Pribosyltran"/>
    <property type="match status" value="1"/>
</dbReference>
<dbReference type="InterPro" id="IPR051910">
    <property type="entry name" value="ComF/GntX_DNA_util-trans"/>
</dbReference>
<gene>
    <name evidence="3" type="ORF">SAMN05660429_02862</name>
</gene>
<feature type="domain" description="Phosphoribosyltransferase" evidence="2">
    <location>
        <begin position="37"/>
        <end position="130"/>
    </location>
</feature>